<protein>
    <submittedName>
        <fullName evidence="1">Uncharacterized protein</fullName>
    </submittedName>
</protein>
<dbReference type="EMBL" id="ML208402">
    <property type="protein sequence ID" value="TFK66531.1"/>
    <property type="molecule type" value="Genomic_DNA"/>
</dbReference>
<accession>A0ACD3ALC0</accession>
<evidence type="ECO:0000313" key="1">
    <source>
        <dbReference type="EMBL" id="TFK66531.1"/>
    </source>
</evidence>
<keyword evidence="2" id="KW-1185">Reference proteome</keyword>
<sequence length="415" mass="44110">MTPSAKTSYVDPSSLSSFPSPAASPGSPSDSEPGPSRKRARTELSSEERKEARAHRNRIAAQNSRDRRKAQFNLLEQRVAELEEENRQLRAGMGLIPTPVQTSIRAEELQKQEQERRQAQSKENEELRERIKTLERGWDAVVKALAAQGLPNLFSQFSSTSPAPSSPSPAPVKESSTPSPSPSTQSAPSVTAPSTSKFTPSTLTSTIFPLSPAPSHSSLDFDLDLSTSGSPVFAAATDFAPTPESGSEHEQESTRHLARVASTEVSTSVALQRVVSRSPPSPSALLGPVDDAIMEDLFREILAPSPILSASSLPTDASLEAAIASTPAAPAPEMRLSLDENLGLNLGADGLPIVDQSLFDGADEMSANWENEADVQKILDLLPSTFTSDTLSHLGLDFADLGNLSSTSLSGIGVF</sequence>
<name>A0ACD3ALC0_9AGAR</name>
<proteinExistence type="predicted"/>
<gene>
    <name evidence="1" type="ORF">BDN72DRAFT_859824</name>
</gene>
<organism evidence="1 2">
    <name type="scientific">Pluteus cervinus</name>
    <dbReference type="NCBI Taxonomy" id="181527"/>
    <lineage>
        <taxon>Eukaryota</taxon>
        <taxon>Fungi</taxon>
        <taxon>Dikarya</taxon>
        <taxon>Basidiomycota</taxon>
        <taxon>Agaricomycotina</taxon>
        <taxon>Agaricomycetes</taxon>
        <taxon>Agaricomycetidae</taxon>
        <taxon>Agaricales</taxon>
        <taxon>Pluteineae</taxon>
        <taxon>Pluteaceae</taxon>
        <taxon>Pluteus</taxon>
    </lineage>
</organism>
<reference evidence="1 2" key="1">
    <citation type="journal article" date="2019" name="Nat. Ecol. Evol.">
        <title>Megaphylogeny resolves global patterns of mushroom evolution.</title>
        <authorList>
            <person name="Varga T."/>
            <person name="Krizsan K."/>
            <person name="Foldi C."/>
            <person name="Dima B."/>
            <person name="Sanchez-Garcia M."/>
            <person name="Sanchez-Ramirez S."/>
            <person name="Szollosi G.J."/>
            <person name="Szarkandi J.G."/>
            <person name="Papp V."/>
            <person name="Albert L."/>
            <person name="Andreopoulos W."/>
            <person name="Angelini C."/>
            <person name="Antonin V."/>
            <person name="Barry K.W."/>
            <person name="Bougher N.L."/>
            <person name="Buchanan P."/>
            <person name="Buyck B."/>
            <person name="Bense V."/>
            <person name="Catcheside P."/>
            <person name="Chovatia M."/>
            <person name="Cooper J."/>
            <person name="Damon W."/>
            <person name="Desjardin D."/>
            <person name="Finy P."/>
            <person name="Geml J."/>
            <person name="Haridas S."/>
            <person name="Hughes K."/>
            <person name="Justo A."/>
            <person name="Karasinski D."/>
            <person name="Kautmanova I."/>
            <person name="Kiss B."/>
            <person name="Kocsube S."/>
            <person name="Kotiranta H."/>
            <person name="LaButti K.M."/>
            <person name="Lechner B.E."/>
            <person name="Liimatainen K."/>
            <person name="Lipzen A."/>
            <person name="Lukacs Z."/>
            <person name="Mihaltcheva S."/>
            <person name="Morgado L.N."/>
            <person name="Niskanen T."/>
            <person name="Noordeloos M.E."/>
            <person name="Ohm R.A."/>
            <person name="Ortiz-Santana B."/>
            <person name="Ovrebo C."/>
            <person name="Racz N."/>
            <person name="Riley R."/>
            <person name="Savchenko A."/>
            <person name="Shiryaev A."/>
            <person name="Soop K."/>
            <person name="Spirin V."/>
            <person name="Szebenyi C."/>
            <person name="Tomsovsky M."/>
            <person name="Tulloss R.E."/>
            <person name="Uehling J."/>
            <person name="Grigoriev I.V."/>
            <person name="Vagvolgyi C."/>
            <person name="Papp T."/>
            <person name="Martin F.M."/>
            <person name="Miettinen O."/>
            <person name="Hibbett D.S."/>
            <person name="Nagy L.G."/>
        </authorList>
    </citation>
    <scope>NUCLEOTIDE SEQUENCE [LARGE SCALE GENOMIC DNA]</scope>
    <source>
        <strain evidence="1 2">NL-1719</strain>
    </source>
</reference>
<dbReference type="Proteomes" id="UP000308600">
    <property type="component" value="Unassembled WGS sequence"/>
</dbReference>
<evidence type="ECO:0000313" key="2">
    <source>
        <dbReference type="Proteomes" id="UP000308600"/>
    </source>
</evidence>